<proteinExistence type="inferred from homology"/>
<evidence type="ECO:0000256" key="3">
    <source>
        <dbReference type="ARBA" id="ARBA00022519"/>
    </source>
</evidence>
<sequence length="420" mass="44384">MSAIVFTCFFLFSLLGLPIAHALVIGSTVAMGTAERGSLSLIVEQMVSQVGSFPLLAIPFFMLTGSIMMGGTLGKNLLDLLSTLMARFHGGPGQVGVLSSTIFGGISGSAVADASAIGSLLIPWQKKLGYPPGFAAATIAASATIDILIPPSIPFIIYALVSQTSIADLFVAGVLPGMMLCFGFMAVCYAVGRSRGFQREKRPINGKVLLKEFGYSLPGVLLPVLIIIVLRFGIATPTEVAVLAAAYALAVSLLLYRDLTWKRMLQCVEEAGLATGIVLLVIMASSVVGWIITFEQIPVAVTAWMTSNLTEPWLIILAMNLILIFLGMFIDLPAAVLLVTPIFLPLAHSVGMDNVQLGVMMVVNLAMGLYTPPVGTTLFIAASVAKVPMGAVVKEMMPFYAVALLVLLLVSYVPAFIIHG</sequence>
<comment type="function">
    <text evidence="7">Part of the tripartite ATP-independent periplasmic (TRAP) transport system.</text>
</comment>
<accession>W9H1G9</accession>
<comment type="subcellular location">
    <subcellularLocation>
        <location evidence="1 7">Cell inner membrane</location>
        <topology evidence="1 7">Multi-pass membrane protein</topology>
    </subcellularLocation>
</comment>
<dbReference type="Pfam" id="PF06808">
    <property type="entry name" value="DctM"/>
    <property type="match status" value="1"/>
</dbReference>
<evidence type="ECO:0000256" key="6">
    <source>
        <dbReference type="ARBA" id="ARBA00023136"/>
    </source>
</evidence>
<dbReference type="PATRIC" id="fig|1385369.3.peg.4397"/>
<evidence type="ECO:0000256" key="2">
    <source>
        <dbReference type="ARBA" id="ARBA00022475"/>
    </source>
</evidence>
<feature type="transmembrane region" description="Helical" evidence="7">
    <location>
        <begin position="358"/>
        <end position="385"/>
    </location>
</feature>
<evidence type="ECO:0000256" key="5">
    <source>
        <dbReference type="ARBA" id="ARBA00022989"/>
    </source>
</evidence>
<keyword evidence="4 7" id="KW-0812">Transmembrane</keyword>
<evidence type="ECO:0000259" key="8">
    <source>
        <dbReference type="Pfam" id="PF06808"/>
    </source>
</evidence>
<feature type="transmembrane region" description="Helical" evidence="7">
    <location>
        <begin position="46"/>
        <end position="68"/>
    </location>
</feature>
<evidence type="ECO:0000313" key="10">
    <source>
        <dbReference type="Proteomes" id="UP000019486"/>
    </source>
</evidence>
<feature type="transmembrane region" description="Helical" evidence="7">
    <location>
        <begin position="213"/>
        <end position="234"/>
    </location>
</feature>
<evidence type="ECO:0000256" key="4">
    <source>
        <dbReference type="ARBA" id="ARBA00022692"/>
    </source>
</evidence>
<evidence type="ECO:0000256" key="7">
    <source>
        <dbReference type="RuleBase" id="RU369079"/>
    </source>
</evidence>
<organism evidence="9 10">
    <name type="scientific">Skermanella stibiiresistens SB22</name>
    <dbReference type="NCBI Taxonomy" id="1385369"/>
    <lineage>
        <taxon>Bacteria</taxon>
        <taxon>Pseudomonadati</taxon>
        <taxon>Pseudomonadota</taxon>
        <taxon>Alphaproteobacteria</taxon>
        <taxon>Rhodospirillales</taxon>
        <taxon>Azospirillaceae</taxon>
        <taxon>Skermanella</taxon>
    </lineage>
</organism>
<keyword evidence="3 7" id="KW-0997">Cell inner membrane</keyword>
<keyword evidence="7" id="KW-0813">Transport</keyword>
<dbReference type="GO" id="GO:0022857">
    <property type="term" value="F:transmembrane transporter activity"/>
    <property type="evidence" value="ECO:0007669"/>
    <property type="project" value="UniProtKB-UniRule"/>
</dbReference>
<comment type="subunit">
    <text evidence="7">The complex comprises the extracytoplasmic solute receptor protein and the two transmembrane proteins.</text>
</comment>
<dbReference type="PANTHER" id="PTHR33362:SF2">
    <property type="entry name" value="TRAP TRANSPORTER LARGE PERMEASE PROTEIN"/>
    <property type="match status" value="1"/>
</dbReference>
<dbReference type="RefSeq" id="WP_037456781.1">
    <property type="nucleotide sequence ID" value="NZ_AVFL01000017.1"/>
</dbReference>
<keyword evidence="10" id="KW-1185">Reference proteome</keyword>
<dbReference type="EMBL" id="AVFL01000017">
    <property type="protein sequence ID" value="EWY38631.1"/>
    <property type="molecule type" value="Genomic_DNA"/>
</dbReference>
<comment type="caution">
    <text evidence="9">The sequence shown here is derived from an EMBL/GenBank/DDBJ whole genome shotgun (WGS) entry which is preliminary data.</text>
</comment>
<name>W9H1G9_9PROT</name>
<dbReference type="PIRSF" id="PIRSF006066">
    <property type="entry name" value="HI0050"/>
    <property type="match status" value="1"/>
</dbReference>
<dbReference type="InterPro" id="IPR004681">
    <property type="entry name" value="TRAP_DctM"/>
</dbReference>
<feature type="transmembrane region" description="Helical" evidence="7">
    <location>
        <begin position="169"/>
        <end position="192"/>
    </location>
</feature>
<feature type="transmembrane region" description="Helical" evidence="7">
    <location>
        <begin position="134"/>
        <end position="157"/>
    </location>
</feature>
<dbReference type="OrthoDB" id="7824289at2"/>
<comment type="caution">
    <text evidence="7">Lacks conserved residue(s) required for the propagation of feature annotation.</text>
</comment>
<feature type="transmembrane region" description="Helical" evidence="7">
    <location>
        <begin position="240"/>
        <end position="259"/>
    </location>
</feature>
<feature type="transmembrane region" description="Helical" evidence="7">
    <location>
        <begin position="271"/>
        <end position="293"/>
    </location>
</feature>
<dbReference type="PANTHER" id="PTHR33362">
    <property type="entry name" value="SIALIC ACID TRAP TRANSPORTER PERMEASE PROTEIN SIAT-RELATED"/>
    <property type="match status" value="1"/>
</dbReference>
<reference evidence="9 10" key="1">
    <citation type="submission" date="2013-08" db="EMBL/GenBank/DDBJ databases">
        <title>The genome sequence of Skermanella stibiiresistens.</title>
        <authorList>
            <person name="Zhu W."/>
            <person name="Wang G."/>
        </authorList>
    </citation>
    <scope>NUCLEOTIDE SEQUENCE [LARGE SCALE GENOMIC DNA]</scope>
    <source>
        <strain evidence="9 10">SB22</strain>
    </source>
</reference>
<protein>
    <recommendedName>
        <fullName evidence="7">TRAP transporter large permease protein</fullName>
    </recommendedName>
</protein>
<dbReference type="GO" id="GO:0005886">
    <property type="term" value="C:plasma membrane"/>
    <property type="evidence" value="ECO:0007669"/>
    <property type="project" value="UniProtKB-SubCell"/>
</dbReference>
<dbReference type="InterPro" id="IPR010656">
    <property type="entry name" value="DctM"/>
</dbReference>
<keyword evidence="2" id="KW-1003">Cell membrane</keyword>
<dbReference type="NCBIfam" id="TIGR00786">
    <property type="entry name" value="dctM"/>
    <property type="match status" value="1"/>
</dbReference>
<keyword evidence="6 7" id="KW-0472">Membrane</keyword>
<feature type="transmembrane region" description="Helical" evidence="7">
    <location>
        <begin position="313"/>
        <end position="346"/>
    </location>
</feature>
<dbReference type="STRING" id="1385369.N825_12530"/>
<dbReference type="Proteomes" id="UP000019486">
    <property type="component" value="Unassembled WGS sequence"/>
</dbReference>
<keyword evidence="5 7" id="KW-1133">Transmembrane helix</keyword>
<feature type="transmembrane region" description="Helical" evidence="7">
    <location>
        <begin position="397"/>
        <end position="418"/>
    </location>
</feature>
<dbReference type="AlphaFoldDB" id="W9H1G9"/>
<evidence type="ECO:0000256" key="1">
    <source>
        <dbReference type="ARBA" id="ARBA00004429"/>
    </source>
</evidence>
<gene>
    <name evidence="9" type="ORF">N825_12530</name>
</gene>
<comment type="similarity">
    <text evidence="7">Belongs to the TRAP transporter large permease family.</text>
</comment>
<feature type="domain" description="TRAP C4-dicarboxylate transport system permease DctM subunit" evidence="8">
    <location>
        <begin position="6"/>
        <end position="416"/>
    </location>
</feature>
<evidence type="ECO:0000313" key="9">
    <source>
        <dbReference type="EMBL" id="EWY38631.1"/>
    </source>
</evidence>